<proteinExistence type="inferred from homology"/>
<dbReference type="PANTHER" id="PTHR24320">
    <property type="entry name" value="RETINOL DEHYDROGENASE"/>
    <property type="match status" value="1"/>
</dbReference>
<evidence type="ECO:0000256" key="1">
    <source>
        <dbReference type="ARBA" id="ARBA00006484"/>
    </source>
</evidence>
<dbReference type="PRINTS" id="PR00081">
    <property type="entry name" value="GDHRDH"/>
</dbReference>
<dbReference type="Proteomes" id="UP001295740">
    <property type="component" value="Unassembled WGS sequence"/>
</dbReference>
<comment type="similarity">
    <text evidence="1">Belongs to the short-chain dehydrogenases/reductases (SDR) family.</text>
</comment>
<dbReference type="AlphaFoldDB" id="A0AAI8YNG6"/>
<keyword evidence="4" id="KW-1185">Reference proteome</keyword>
<evidence type="ECO:0000313" key="4">
    <source>
        <dbReference type="Proteomes" id="UP001295740"/>
    </source>
</evidence>
<dbReference type="EMBL" id="CAUWAG010000018">
    <property type="protein sequence ID" value="CAJ2511165.1"/>
    <property type="molecule type" value="Genomic_DNA"/>
</dbReference>
<dbReference type="InterPro" id="IPR002347">
    <property type="entry name" value="SDR_fam"/>
</dbReference>
<evidence type="ECO:0000256" key="2">
    <source>
        <dbReference type="ARBA" id="ARBA00023002"/>
    </source>
</evidence>
<protein>
    <submittedName>
        <fullName evidence="3">Uu.00g067900.m01.CDS01</fullName>
    </submittedName>
</protein>
<dbReference type="InterPro" id="IPR036291">
    <property type="entry name" value="NAD(P)-bd_dom_sf"/>
</dbReference>
<name>A0AAI8YNG6_9PEZI</name>
<dbReference type="PANTHER" id="PTHR24320:SF152">
    <property type="entry name" value="SHORT-CHAIN DEHYDROGENASE_REDUCTASE FAMILY PROTEIN"/>
    <property type="match status" value="1"/>
</dbReference>
<dbReference type="GO" id="GO:0016491">
    <property type="term" value="F:oxidoreductase activity"/>
    <property type="evidence" value="ECO:0007669"/>
    <property type="project" value="UniProtKB-KW"/>
</dbReference>
<organism evidence="3 4">
    <name type="scientific">Anthostomella pinea</name>
    <dbReference type="NCBI Taxonomy" id="933095"/>
    <lineage>
        <taxon>Eukaryota</taxon>
        <taxon>Fungi</taxon>
        <taxon>Dikarya</taxon>
        <taxon>Ascomycota</taxon>
        <taxon>Pezizomycotina</taxon>
        <taxon>Sordariomycetes</taxon>
        <taxon>Xylariomycetidae</taxon>
        <taxon>Xylariales</taxon>
        <taxon>Xylariaceae</taxon>
        <taxon>Anthostomella</taxon>
    </lineage>
</organism>
<dbReference type="Gene3D" id="3.40.50.720">
    <property type="entry name" value="NAD(P)-binding Rossmann-like Domain"/>
    <property type="match status" value="1"/>
</dbReference>
<accession>A0AAI8YNG6</accession>
<reference evidence="3" key="1">
    <citation type="submission" date="2023-10" db="EMBL/GenBank/DDBJ databases">
        <authorList>
            <person name="Hackl T."/>
        </authorList>
    </citation>
    <scope>NUCLEOTIDE SEQUENCE</scope>
</reference>
<evidence type="ECO:0000313" key="3">
    <source>
        <dbReference type="EMBL" id="CAJ2511165.1"/>
    </source>
</evidence>
<sequence length="316" mass="34878">MSIAKGTILVTGANGGLGVAIANQIASEPELAGFHGVYVVRDAAAPALRPILATTSHSHEIVSMELTNLDSVRQAAGTINTRIASGGIPPIQALILNAGFQDFGKQVWTEDGFDVTFSANYLGQFLLTLLLLKSMNKDSGRIVLVGSEVHDPYDKRNEEGQVYTDDRYKTIVHDQAGFEAIARGTWSSAQEDPSWRSGSRRYGAAKLFSIMMNDDGYDAPRVVVIRVLVFKIIYPVVAYLWPDGQVRSTQKSASQVLRAAFDPSLGEFPKGLYFFDTKLLETSAESKDQQKRKMIWKESIRYAHVKEGETILNDWQ</sequence>
<keyword evidence="2" id="KW-0560">Oxidoreductase</keyword>
<dbReference type="SUPFAM" id="SSF51735">
    <property type="entry name" value="NAD(P)-binding Rossmann-fold domains"/>
    <property type="match status" value="1"/>
</dbReference>
<dbReference type="Pfam" id="PF00106">
    <property type="entry name" value="adh_short"/>
    <property type="match status" value="1"/>
</dbReference>
<gene>
    <name evidence="3" type="ORF">KHLLAP_LOCUS11633</name>
</gene>
<comment type="caution">
    <text evidence="3">The sequence shown here is derived from an EMBL/GenBank/DDBJ whole genome shotgun (WGS) entry which is preliminary data.</text>
</comment>